<dbReference type="SMART" id="SM00267">
    <property type="entry name" value="GGDEF"/>
    <property type="match status" value="1"/>
</dbReference>
<evidence type="ECO:0000256" key="1">
    <source>
        <dbReference type="SAM" id="Phobius"/>
    </source>
</evidence>
<gene>
    <name evidence="5" type="ORF">AR1Y2_2863</name>
</gene>
<keyword evidence="1" id="KW-0812">Transmembrane</keyword>
<evidence type="ECO:0000313" key="6">
    <source>
        <dbReference type="Proteomes" id="UP000298653"/>
    </source>
</evidence>
<dbReference type="Pfam" id="PF00990">
    <property type="entry name" value="GGDEF"/>
    <property type="match status" value="1"/>
</dbReference>
<proteinExistence type="predicted"/>
<name>A0A4P8IHM0_9FIRM</name>
<dbReference type="PANTHER" id="PTHR33121">
    <property type="entry name" value="CYCLIC DI-GMP PHOSPHODIESTERASE PDEF"/>
    <property type="match status" value="1"/>
</dbReference>
<dbReference type="InterPro" id="IPR043128">
    <property type="entry name" value="Rev_trsase/Diguanyl_cyclase"/>
</dbReference>
<dbReference type="SUPFAM" id="SSF158472">
    <property type="entry name" value="HAMP domain-like"/>
    <property type="match status" value="1"/>
</dbReference>
<dbReference type="Proteomes" id="UP000298653">
    <property type="component" value="Chromosome"/>
</dbReference>
<evidence type="ECO:0000259" key="3">
    <source>
        <dbReference type="PROSITE" id="PS50885"/>
    </source>
</evidence>
<feature type="transmembrane region" description="Helical" evidence="1">
    <location>
        <begin position="21"/>
        <end position="43"/>
    </location>
</feature>
<accession>A0A4P8IHM0</accession>
<dbReference type="CDD" id="cd06225">
    <property type="entry name" value="HAMP"/>
    <property type="match status" value="1"/>
</dbReference>
<sequence length="789" mass="90250">MTEMRKKVKNKDRTRVQKYNRSAMAVCVVVFAVILFVSVYTSYTANKKAYINGLEQQIEMVSGEIEKSIRTRGKNALFISKEENILRLLSTGEQEYGQKAETDIWKSVGQDQDFYGISLQDTKGNFYLSGQNMKLCNQLVKKEVDTKQLKESRKAYRITICDDGNMPLIIISSQVKGKDEKPSGYLHLIYTYKMLALPNDMKDREGYLVRLPSWEMVYYNDKEGKIKVGSQIDSRKKFIKTAEEVLKRNNHIFTYKSSDGENMLASVYINEEFPFAFILSISANDMVETITPYTVAQGMISIGLLLILIAMLLLFSRRLTKPVSEMIDICGRMAEGDETAAFEPQGDKELDRLASAFNNYRAKIEQAAYIDPVLKVGNRAKALVDMNLRISDFPDERFYVFMIDLKNFSRYNEIFSVEIGDRILMSVAQKLSKIFGRHLYRISGDIFLGLIPCQYTLGVTAENIYNRICGSFVLHGIELDVNYYMGACSYPEHGKEAAELLEKVQSAARYAKTSVPQKNVVIYSKRLTEEVREEEKIAAMLRKSLRDGTLEMWYQPIIDPFKEEIHSAEMLLRLKNEQGNYFPPQRVVEVAERFSMMDEIGDYILKEACVTLKMLEAVPNHIGNLHINASVQQLAGKDYDKKILRYLEEQQVDPGKISMEVTESILIQNIDETAAVLSNLKNAGIKVALDDFGTGYSSILYLSSLALDTLKLDMKLVNQVNQGRQQMEFLKTVIQLAKIKHLVVVAEGVEDEKTLEKIKWCGADYIQGYYYSRPIPRTKFIEFIKLYEN</sequence>
<dbReference type="Pfam" id="PF00672">
    <property type="entry name" value="HAMP"/>
    <property type="match status" value="1"/>
</dbReference>
<organism evidence="5 6">
    <name type="scientific">Anaerostipes rhamnosivorans</name>
    <dbReference type="NCBI Taxonomy" id="1229621"/>
    <lineage>
        <taxon>Bacteria</taxon>
        <taxon>Bacillati</taxon>
        <taxon>Bacillota</taxon>
        <taxon>Clostridia</taxon>
        <taxon>Lachnospirales</taxon>
        <taxon>Lachnospiraceae</taxon>
        <taxon>Anaerostipes</taxon>
    </lineage>
</organism>
<dbReference type="GO" id="GO:0016020">
    <property type="term" value="C:membrane"/>
    <property type="evidence" value="ECO:0007669"/>
    <property type="project" value="InterPro"/>
</dbReference>
<protein>
    <submittedName>
        <fullName evidence="5">Sensory box/GGDEF family protein</fullName>
    </submittedName>
</protein>
<dbReference type="InterPro" id="IPR001633">
    <property type="entry name" value="EAL_dom"/>
</dbReference>
<evidence type="ECO:0000313" key="5">
    <source>
        <dbReference type="EMBL" id="QCP36317.1"/>
    </source>
</evidence>
<dbReference type="InterPro" id="IPR050706">
    <property type="entry name" value="Cyclic-di-GMP_PDE-like"/>
</dbReference>
<dbReference type="PANTHER" id="PTHR33121:SF79">
    <property type="entry name" value="CYCLIC DI-GMP PHOSPHODIESTERASE PDED-RELATED"/>
    <property type="match status" value="1"/>
</dbReference>
<keyword evidence="1" id="KW-0472">Membrane</keyword>
<dbReference type="SUPFAM" id="SSF55073">
    <property type="entry name" value="Nucleotide cyclase"/>
    <property type="match status" value="1"/>
</dbReference>
<feature type="domain" description="EAL" evidence="2">
    <location>
        <begin position="534"/>
        <end position="788"/>
    </location>
</feature>
<dbReference type="KEGG" id="arf:AR1Y2_2863"/>
<dbReference type="GO" id="GO:0007165">
    <property type="term" value="P:signal transduction"/>
    <property type="evidence" value="ECO:0007669"/>
    <property type="project" value="InterPro"/>
</dbReference>
<dbReference type="SMART" id="SM00304">
    <property type="entry name" value="HAMP"/>
    <property type="match status" value="1"/>
</dbReference>
<dbReference type="AlphaFoldDB" id="A0A4P8IHM0"/>
<keyword evidence="6" id="KW-1185">Reference proteome</keyword>
<dbReference type="Gene3D" id="3.20.20.450">
    <property type="entry name" value="EAL domain"/>
    <property type="match status" value="1"/>
</dbReference>
<dbReference type="Pfam" id="PF00563">
    <property type="entry name" value="EAL"/>
    <property type="match status" value="1"/>
</dbReference>
<keyword evidence="1" id="KW-1133">Transmembrane helix</keyword>
<reference evidence="5 6" key="1">
    <citation type="submission" date="2019-05" db="EMBL/GenBank/DDBJ databases">
        <title>Complete genome sequencing of Anaerostipes rhamnosivorans.</title>
        <authorList>
            <person name="Bui T.P.N."/>
            <person name="de Vos W.M."/>
        </authorList>
    </citation>
    <scope>NUCLEOTIDE SEQUENCE [LARGE SCALE GENOMIC DNA]</scope>
    <source>
        <strain evidence="5 6">1y2</strain>
    </source>
</reference>
<dbReference type="PROSITE" id="PS50883">
    <property type="entry name" value="EAL"/>
    <property type="match status" value="1"/>
</dbReference>
<dbReference type="Gene3D" id="3.30.70.270">
    <property type="match status" value="1"/>
</dbReference>
<dbReference type="CDD" id="cd01948">
    <property type="entry name" value="EAL"/>
    <property type="match status" value="1"/>
</dbReference>
<dbReference type="InterPro" id="IPR029787">
    <property type="entry name" value="Nucleotide_cyclase"/>
</dbReference>
<evidence type="ECO:0000259" key="2">
    <source>
        <dbReference type="PROSITE" id="PS50883"/>
    </source>
</evidence>
<feature type="transmembrane region" description="Helical" evidence="1">
    <location>
        <begin position="295"/>
        <end position="315"/>
    </location>
</feature>
<dbReference type="InterPro" id="IPR035919">
    <property type="entry name" value="EAL_sf"/>
</dbReference>
<dbReference type="InterPro" id="IPR003660">
    <property type="entry name" value="HAMP_dom"/>
</dbReference>
<dbReference type="EMBL" id="CP040058">
    <property type="protein sequence ID" value="QCP36317.1"/>
    <property type="molecule type" value="Genomic_DNA"/>
</dbReference>
<dbReference type="InterPro" id="IPR000160">
    <property type="entry name" value="GGDEF_dom"/>
</dbReference>
<dbReference type="RefSeq" id="WP_175403667.1">
    <property type="nucleotide sequence ID" value="NZ_CP040058.1"/>
</dbReference>
<dbReference type="GO" id="GO:0071111">
    <property type="term" value="F:cyclic-guanylate-specific phosphodiesterase activity"/>
    <property type="evidence" value="ECO:0007669"/>
    <property type="project" value="InterPro"/>
</dbReference>
<dbReference type="Gene3D" id="6.10.340.10">
    <property type="match status" value="1"/>
</dbReference>
<dbReference type="PROSITE" id="PS50887">
    <property type="entry name" value="GGDEF"/>
    <property type="match status" value="1"/>
</dbReference>
<evidence type="ECO:0000259" key="4">
    <source>
        <dbReference type="PROSITE" id="PS50887"/>
    </source>
</evidence>
<feature type="domain" description="GGDEF" evidence="4">
    <location>
        <begin position="396"/>
        <end position="526"/>
    </location>
</feature>
<dbReference type="PROSITE" id="PS50885">
    <property type="entry name" value="HAMP"/>
    <property type="match status" value="1"/>
</dbReference>
<dbReference type="CDD" id="cd01949">
    <property type="entry name" value="GGDEF"/>
    <property type="match status" value="1"/>
</dbReference>
<dbReference type="SMART" id="SM00052">
    <property type="entry name" value="EAL"/>
    <property type="match status" value="1"/>
</dbReference>
<feature type="domain" description="HAMP" evidence="3">
    <location>
        <begin position="317"/>
        <end position="369"/>
    </location>
</feature>
<dbReference type="SUPFAM" id="SSF141868">
    <property type="entry name" value="EAL domain-like"/>
    <property type="match status" value="1"/>
</dbReference>